<dbReference type="EMBL" id="BPLR01014232">
    <property type="protein sequence ID" value="GIY67377.1"/>
    <property type="molecule type" value="Genomic_DNA"/>
</dbReference>
<name>A0AAV4VB86_CAEEX</name>
<dbReference type="AlphaFoldDB" id="A0AAV4VB86"/>
<protein>
    <submittedName>
        <fullName evidence="1">Uncharacterized protein</fullName>
    </submittedName>
</protein>
<evidence type="ECO:0000313" key="1">
    <source>
        <dbReference type="EMBL" id="GIY67377.1"/>
    </source>
</evidence>
<dbReference type="Proteomes" id="UP001054945">
    <property type="component" value="Unassembled WGS sequence"/>
</dbReference>
<gene>
    <name evidence="1" type="ORF">CEXT_172831</name>
</gene>
<keyword evidence="2" id="KW-1185">Reference proteome</keyword>
<evidence type="ECO:0000313" key="2">
    <source>
        <dbReference type="Proteomes" id="UP001054945"/>
    </source>
</evidence>
<proteinExistence type="predicted"/>
<sequence length="80" mass="8796">MQNALFIHAAEGQRVGLWLLSAGIVVIVTKQNPVDKLTTLQKERCSHPKRSTVSVQAPYLKVSSIRPAPFCPPRAEAHHA</sequence>
<reference evidence="1 2" key="1">
    <citation type="submission" date="2021-06" db="EMBL/GenBank/DDBJ databases">
        <title>Caerostris extrusa draft genome.</title>
        <authorList>
            <person name="Kono N."/>
            <person name="Arakawa K."/>
        </authorList>
    </citation>
    <scope>NUCLEOTIDE SEQUENCE [LARGE SCALE GENOMIC DNA]</scope>
</reference>
<comment type="caution">
    <text evidence="1">The sequence shown here is derived from an EMBL/GenBank/DDBJ whole genome shotgun (WGS) entry which is preliminary data.</text>
</comment>
<accession>A0AAV4VB86</accession>
<organism evidence="1 2">
    <name type="scientific">Caerostris extrusa</name>
    <name type="common">Bark spider</name>
    <name type="synonym">Caerostris bankana</name>
    <dbReference type="NCBI Taxonomy" id="172846"/>
    <lineage>
        <taxon>Eukaryota</taxon>
        <taxon>Metazoa</taxon>
        <taxon>Ecdysozoa</taxon>
        <taxon>Arthropoda</taxon>
        <taxon>Chelicerata</taxon>
        <taxon>Arachnida</taxon>
        <taxon>Araneae</taxon>
        <taxon>Araneomorphae</taxon>
        <taxon>Entelegynae</taxon>
        <taxon>Araneoidea</taxon>
        <taxon>Araneidae</taxon>
        <taxon>Caerostris</taxon>
    </lineage>
</organism>